<gene>
    <name evidence="1" type="ORF">PBY51_003191</name>
</gene>
<dbReference type="EMBL" id="JAUZQC010000015">
    <property type="protein sequence ID" value="KAK5859100.1"/>
    <property type="molecule type" value="Genomic_DNA"/>
</dbReference>
<keyword evidence="2" id="KW-1185">Reference proteome</keyword>
<evidence type="ECO:0000313" key="2">
    <source>
        <dbReference type="Proteomes" id="UP001346869"/>
    </source>
</evidence>
<protein>
    <submittedName>
        <fullName evidence="1">Uncharacterized protein</fullName>
    </submittedName>
</protein>
<dbReference type="Proteomes" id="UP001346869">
    <property type="component" value="Unassembled WGS sequence"/>
</dbReference>
<organism evidence="1 2">
    <name type="scientific">Eleginops maclovinus</name>
    <name type="common">Patagonian blennie</name>
    <name type="synonym">Eleginus maclovinus</name>
    <dbReference type="NCBI Taxonomy" id="56733"/>
    <lineage>
        <taxon>Eukaryota</taxon>
        <taxon>Metazoa</taxon>
        <taxon>Chordata</taxon>
        <taxon>Craniata</taxon>
        <taxon>Vertebrata</taxon>
        <taxon>Euteleostomi</taxon>
        <taxon>Actinopterygii</taxon>
        <taxon>Neopterygii</taxon>
        <taxon>Teleostei</taxon>
        <taxon>Neoteleostei</taxon>
        <taxon>Acanthomorphata</taxon>
        <taxon>Eupercaria</taxon>
        <taxon>Perciformes</taxon>
        <taxon>Notothenioidei</taxon>
        <taxon>Eleginopidae</taxon>
        <taxon>Eleginops</taxon>
    </lineage>
</organism>
<name>A0AAN7XBM5_ELEMC</name>
<reference evidence="1 2" key="1">
    <citation type="journal article" date="2023" name="Genes (Basel)">
        <title>Chromosome-Level Genome Assembly and Circadian Gene Repertoire of the Patagonia Blennie Eleginops maclovinus-The Closest Ancestral Proxy of Antarctic Cryonotothenioids.</title>
        <authorList>
            <person name="Cheng C.C."/>
            <person name="Rivera-Colon A.G."/>
            <person name="Minhas B.F."/>
            <person name="Wilson L."/>
            <person name="Rayamajhi N."/>
            <person name="Vargas-Chacoff L."/>
            <person name="Catchen J.M."/>
        </authorList>
    </citation>
    <scope>NUCLEOTIDE SEQUENCE [LARGE SCALE GENOMIC DNA]</scope>
    <source>
        <strain evidence="1">JMC-PN-2008</strain>
    </source>
</reference>
<sequence>MISRCECEWEGCDNGEAMSVAKGQGRCVFGCDVVYPGRTEAAAWQLAFATLHSDSSTGRACKKLVLICGPTHIAAQLEWTLFFPSVFSISLPGV</sequence>
<proteinExistence type="predicted"/>
<reference evidence="1 2" key="2">
    <citation type="journal article" date="2023" name="Mol. Biol. Evol.">
        <title>Genomics of Secondarily Temperate Adaptation in the Only Non-Antarctic Icefish.</title>
        <authorList>
            <person name="Rivera-Colon A.G."/>
            <person name="Rayamajhi N."/>
            <person name="Minhas B.F."/>
            <person name="Madrigal G."/>
            <person name="Bilyk K.T."/>
            <person name="Yoon V."/>
            <person name="Hune M."/>
            <person name="Gregory S."/>
            <person name="Cheng C.H.C."/>
            <person name="Catchen J.M."/>
        </authorList>
    </citation>
    <scope>NUCLEOTIDE SEQUENCE [LARGE SCALE GENOMIC DNA]</scope>
    <source>
        <strain evidence="1">JMC-PN-2008</strain>
    </source>
</reference>
<dbReference type="AlphaFoldDB" id="A0AAN7XBM5"/>
<accession>A0AAN7XBM5</accession>
<evidence type="ECO:0000313" key="1">
    <source>
        <dbReference type="EMBL" id="KAK5859100.1"/>
    </source>
</evidence>
<comment type="caution">
    <text evidence="1">The sequence shown here is derived from an EMBL/GenBank/DDBJ whole genome shotgun (WGS) entry which is preliminary data.</text>
</comment>